<evidence type="ECO:0000313" key="2">
    <source>
        <dbReference type="Proteomes" id="UP000243217"/>
    </source>
</evidence>
<sequence>MQSYRQLDEFGHAGLTKGLQSHSLRRGAAQWAVSHPNITIQWVCTRGQWAMDTLSKAFAYIGNFSSLQIINSNAGTTLHDNQ</sequence>
<dbReference type="OrthoDB" id="116644at2759"/>
<dbReference type="AlphaFoldDB" id="A0A1V9Y4E6"/>
<gene>
    <name evidence="1" type="ORF">THRCLA_23457</name>
</gene>
<keyword evidence="2" id="KW-1185">Reference proteome</keyword>
<dbReference type="EMBL" id="JNBS01005180">
    <property type="protein sequence ID" value="OQR80582.1"/>
    <property type="molecule type" value="Genomic_DNA"/>
</dbReference>
<protein>
    <submittedName>
        <fullName evidence="1">Uncharacterized protein</fullName>
    </submittedName>
</protein>
<name>A0A1V9Y4E6_9STRA</name>
<proteinExistence type="predicted"/>
<dbReference type="Proteomes" id="UP000243217">
    <property type="component" value="Unassembled WGS sequence"/>
</dbReference>
<reference evidence="1 2" key="1">
    <citation type="journal article" date="2014" name="Genome Biol. Evol.">
        <title>The secreted proteins of Achlya hypogyna and Thraustotheca clavata identify the ancestral oomycete secretome and reveal gene acquisitions by horizontal gene transfer.</title>
        <authorList>
            <person name="Misner I."/>
            <person name="Blouin N."/>
            <person name="Leonard G."/>
            <person name="Richards T.A."/>
            <person name="Lane C.E."/>
        </authorList>
    </citation>
    <scope>NUCLEOTIDE SEQUENCE [LARGE SCALE GENOMIC DNA]</scope>
    <source>
        <strain evidence="1 2">ATCC 34112</strain>
    </source>
</reference>
<accession>A0A1V9Y4E6</accession>
<comment type="caution">
    <text evidence="1">The sequence shown here is derived from an EMBL/GenBank/DDBJ whole genome shotgun (WGS) entry which is preliminary data.</text>
</comment>
<evidence type="ECO:0000313" key="1">
    <source>
        <dbReference type="EMBL" id="OQR80582.1"/>
    </source>
</evidence>
<organism evidence="1 2">
    <name type="scientific">Thraustotheca clavata</name>
    <dbReference type="NCBI Taxonomy" id="74557"/>
    <lineage>
        <taxon>Eukaryota</taxon>
        <taxon>Sar</taxon>
        <taxon>Stramenopiles</taxon>
        <taxon>Oomycota</taxon>
        <taxon>Saprolegniomycetes</taxon>
        <taxon>Saprolegniales</taxon>
        <taxon>Achlyaceae</taxon>
        <taxon>Thraustotheca</taxon>
    </lineage>
</organism>